<sequence length="193" mass="22049">LIFFIIPSVQEMKPLFFPLVFIFLCQLTAHGSAVSDSYSPNTNDVLVRFLLSKEVLTENEDGKHIWEENCGKLSDDPDHPMVGLPLSEYHDVKVDLPIKRRLIDKWDEYIRHIEDSRVSNVLATLGDYLTDMISHQKLSPGLKAALPEQLSAMNPLQVVPYACREETLGKDWALVIYTRVSYPGTDRVIHREL</sequence>
<evidence type="ECO:0000313" key="2">
    <source>
        <dbReference type="EMBL" id="GMS92397.1"/>
    </source>
</evidence>
<comment type="caution">
    <text evidence="2">The sequence shown here is derived from an EMBL/GenBank/DDBJ whole genome shotgun (WGS) entry which is preliminary data.</text>
</comment>
<accession>A0AAV5T9Z9</accession>
<dbReference type="EMBL" id="BTSX01000004">
    <property type="protein sequence ID" value="GMS92397.1"/>
    <property type="molecule type" value="Genomic_DNA"/>
</dbReference>
<keyword evidence="1" id="KW-0732">Signal</keyword>
<name>A0AAV5T9Z9_9BILA</name>
<feature type="signal peptide" evidence="1">
    <location>
        <begin position="1"/>
        <end position="33"/>
    </location>
</feature>
<keyword evidence="3" id="KW-1185">Reference proteome</keyword>
<dbReference type="Proteomes" id="UP001432027">
    <property type="component" value="Unassembled WGS sequence"/>
</dbReference>
<feature type="non-terminal residue" evidence="2">
    <location>
        <position position="1"/>
    </location>
</feature>
<proteinExistence type="predicted"/>
<reference evidence="2" key="1">
    <citation type="submission" date="2023-10" db="EMBL/GenBank/DDBJ databases">
        <title>Genome assembly of Pristionchus species.</title>
        <authorList>
            <person name="Yoshida K."/>
            <person name="Sommer R.J."/>
        </authorList>
    </citation>
    <scope>NUCLEOTIDE SEQUENCE</scope>
    <source>
        <strain evidence="2">RS0144</strain>
    </source>
</reference>
<dbReference type="AlphaFoldDB" id="A0AAV5T9Z9"/>
<evidence type="ECO:0000256" key="1">
    <source>
        <dbReference type="SAM" id="SignalP"/>
    </source>
</evidence>
<protein>
    <submittedName>
        <fullName evidence="2">Uncharacterized protein</fullName>
    </submittedName>
</protein>
<gene>
    <name evidence="2" type="ORF">PENTCL1PPCAC_14572</name>
</gene>
<feature type="chain" id="PRO_5043786649" evidence="1">
    <location>
        <begin position="34"/>
        <end position="193"/>
    </location>
</feature>
<evidence type="ECO:0000313" key="3">
    <source>
        <dbReference type="Proteomes" id="UP001432027"/>
    </source>
</evidence>
<organism evidence="2 3">
    <name type="scientific">Pristionchus entomophagus</name>
    <dbReference type="NCBI Taxonomy" id="358040"/>
    <lineage>
        <taxon>Eukaryota</taxon>
        <taxon>Metazoa</taxon>
        <taxon>Ecdysozoa</taxon>
        <taxon>Nematoda</taxon>
        <taxon>Chromadorea</taxon>
        <taxon>Rhabditida</taxon>
        <taxon>Rhabditina</taxon>
        <taxon>Diplogasteromorpha</taxon>
        <taxon>Diplogasteroidea</taxon>
        <taxon>Neodiplogasteridae</taxon>
        <taxon>Pristionchus</taxon>
    </lineage>
</organism>